<comment type="caution">
    <text evidence="1">The sequence shown here is derived from an EMBL/GenBank/DDBJ whole genome shotgun (WGS) entry which is preliminary data.</text>
</comment>
<dbReference type="EMBL" id="CM055113">
    <property type="protein sequence ID" value="KAJ7515588.1"/>
    <property type="molecule type" value="Genomic_DNA"/>
</dbReference>
<dbReference type="Proteomes" id="UP001162992">
    <property type="component" value="Chromosome 22"/>
</dbReference>
<accession>A0ACC2ADI4</accession>
<reference evidence="2" key="1">
    <citation type="journal article" date="2024" name="Proc. Natl. Acad. Sci. U.S.A.">
        <title>Extraordinary preservation of gene collinearity over three hundred million years revealed in homosporous lycophytes.</title>
        <authorList>
            <person name="Li C."/>
            <person name="Wickell D."/>
            <person name="Kuo L.Y."/>
            <person name="Chen X."/>
            <person name="Nie B."/>
            <person name="Liao X."/>
            <person name="Peng D."/>
            <person name="Ji J."/>
            <person name="Jenkins J."/>
            <person name="Williams M."/>
            <person name="Shu S."/>
            <person name="Plott C."/>
            <person name="Barry K."/>
            <person name="Rajasekar S."/>
            <person name="Grimwood J."/>
            <person name="Han X."/>
            <person name="Sun S."/>
            <person name="Hou Z."/>
            <person name="He W."/>
            <person name="Dai G."/>
            <person name="Sun C."/>
            <person name="Schmutz J."/>
            <person name="Leebens-Mack J.H."/>
            <person name="Li F.W."/>
            <person name="Wang L."/>
        </authorList>
    </citation>
    <scope>NUCLEOTIDE SEQUENCE [LARGE SCALE GENOMIC DNA]</scope>
    <source>
        <strain evidence="2">cv. PW_Plant_1</strain>
    </source>
</reference>
<protein>
    <submittedName>
        <fullName evidence="1">Uncharacterized protein</fullName>
    </submittedName>
</protein>
<sequence length="268" mass="30222">MMELKAMGIQVYHLPIPSSPLLWRDHPSSSSSSSSLHCTVRSVDTRMSSSSNGIKTKSTGRSVDTRMGSNSSSSSNGIKTKSRQQSIREIEESFAHKVHLQQLQDEEKILKSRIERKELKYNAAQNEIYQLLGMFFVFQGVVFTAVAQAQALTCKQWWSPFTLSLFASLATLAALLQKLAALRKFQRQLLVDKDEARILFRYIRTLKDQGSSFDLDSDPGRSRKPSRQLLLATREANIFIFFYGAALMTVVVFFSIIILVSCSKILCH</sequence>
<evidence type="ECO:0000313" key="1">
    <source>
        <dbReference type="EMBL" id="KAJ7515588.1"/>
    </source>
</evidence>
<keyword evidence="2" id="KW-1185">Reference proteome</keyword>
<proteinExistence type="predicted"/>
<gene>
    <name evidence="1" type="ORF">O6H91_22G019400</name>
</gene>
<organism evidence="1 2">
    <name type="scientific">Diphasiastrum complanatum</name>
    <name type="common">Issler's clubmoss</name>
    <name type="synonym">Lycopodium complanatum</name>
    <dbReference type="NCBI Taxonomy" id="34168"/>
    <lineage>
        <taxon>Eukaryota</taxon>
        <taxon>Viridiplantae</taxon>
        <taxon>Streptophyta</taxon>
        <taxon>Embryophyta</taxon>
        <taxon>Tracheophyta</taxon>
        <taxon>Lycopodiopsida</taxon>
        <taxon>Lycopodiales</taxon>
        <taxon>Lycopodiaceae</taxon>
        <taxon>Lycopodioideae</taxon>
        <taxon>Diphasiastrum</taxon>
    </lineage>
</organism>
<evidence type="ECO:0000313" key="2">
    <source>
        <dbReference type="Proteomes" id="UP001162992"/>
    </source>
</evidence>
<name>A0ACC2ADI4_DIPCM</name>